<evidence type="ECO:0000313" key="6">
    <source>
        <dbReference type="EMBL" id="KPI34688.1"/>
    </source>
</evidence>
<dbReference type="InterPro" id="IPR007219">
    <property type="entry name" value="XnlR_reg_dom"/>
</dbReference>
<keyword evidence="2" id="KW-0479">Metal-binding</keyword>
<evidence type="ECO:0000256" key="3">
    <source>
        <dbReference type="ARBA" id="ARBA00023125"/>
    </source>
</evidence>
<dbReference type="CDD" id="cd12148">
    <property type="entry name" value="fungal_TF_MHR"/>
    <property type="match status" value="1"/>
</dbReference>
<keyword evidence="3" id="KW-0238">DNA-binding</keyword>
<comment type="subcellular location">
    <subcellularLocation>
        <location evidence="1">Nucleus</location>
    </subcellularLocation>
</comment>
<dbReference type="GO" id="GO:0006351">
    <property type="term" value="P:DNA-templated transcription"/>
    <property type="evidence" value="ECO:0007669"/>
    <property type="project" value="InterPro"/>
</dbReference>
<reference evidence="6 7" key="1">
    <citation type="submission" date="2015-06" db="EMBL/GenBank/DDBJ databases">
        <title>Draft genome of the ant-associated black yeast Phialophora attae CBS 131958.</title>
        <authorList>
            <person name="Moreno L.F."/>
            <person name="Stielow B.J."/>
            <person name="de Hoog S."/>
            <person name="Vicente V.A."/>
            <person name="Weiss V.A."/>
            <person name="de Vries M."/>
            <person name="Cruz L.M."/>
            <person name="Souza E.M."/>
        </authorList>
    </citation>
    <scope>NUCLEOTIDE SEQUENCE [LARGE SCALE GENOMIC DNA]</scope>
    <source>
        <strain evidence="6 7">CBS 131958</strain>
    </source>
</reference>
<gene>
    <name evidence="6" type="ORF">AB675_46</name>
</gene>
<keyword evidence="4" id="KW-0539">Nucleus</keyword>
<sequence length="503" mass="56686">MYIRHFIWTTNCVLDLFDEISLLRMLPAWIQMSGDDDLESTALIYLVLAIGIDAATEGDENVAHDYYQYGRHLTANRLLAMGPSIYTTQCDVLITWYLLGNSQSNAAYMHIGTAIRAAYTLDLHKKPVAGSWKSDESHARERLWKSIRVLDGFLSQALGRPTMNQADGNDDRLHGHYSAVSDLCTIFETVRDLVYAKRVVSFEVVQQIGTKHRRWSNLFRNGLEADCISSADTVTINGRPHPNLGLYYLKEAYFWTVSQLTLPFLIDLVSERILEQQYVNSRHPKFEHEGDRRHLAVHACIDAAVNTLDMIQQLMSHQGALPRRMPIVVNSVFFSALTIGFAVFGDLDYEWPLMRYLGLARTILLQLAIHDSVAQEQVEVVTALQKACDNFLCRRSHRGLESCTSKSSNIFGNIRERWQMADCSPMTNSTIRDHTGPMLSSDYVSHDPTKVLCHPSKVGLLDSGGGIVNLWGLSHTGDAEEEVVFPPFGGQDWTNMESLDIIS</sequence>
<dbReference type="GeneID" id="28736629"/>
<dbReference type="PANTHER" id="PTHR46910:SF3">
    <property type="entry name" value="HALOTOLERANCE PROTEIN 9-RELATED"/>
    <property type="match status" value="1"/>
</dbReference>
<evidence type="ECO:0000313" key="7">
    <source>
        <dbReference type="Proteomes" id="UP000038010"/>
    </source>
</evidence>
<dbReference type="STRING" id="1664694.A0A0N0NHL0"/>
<organism evidence="6 7">
    <name type="scientific">Cyphellophora attinorum</name>
    <dbReference type="NCBI Taxonomy" id="1664694"/>
    <lineage>
        <taxon>Eukaryota</taxon>
        <taxon>Fungi</taxon>
        <taxon>Dikarya</taxon>
        <taxon>Ascomycota</taxon>
        <taxon>Pezizomycotina</taxon>
        <taxon>Eurotiomycetes</taxon>
        <taxon>Chaetothyriomycetidae</taxon>
        <taxon>Chaetothyriales</taxon>
        <taxon>Cyphellophoraceae</taxon>
        <taxon>Cyphellophora</taxon>
    </lineage>
</organism>
<evidence type="ECO:0000256" key="4">
    <source>
        <dbReference type="ARBA" id="ARBA00023242"/>
    </source>
</evidence>
<evidence type="ECO:0000259" key="5">
    <source>
        <dbReference type="SMART" id="SM00906"/>
    </source>
</evidence>
<dbReference type="SMART" id="SM00906">
    <property type="entry name" value="Fungal_trans"/>
    <property type="match status" value="1"/>
</dbReference>
<dbReference type="InterPro" id="IPR050987">
    <property type="entry name" value="AtrR-like"/>
</dbReference>
<evidence type="ECO:0000256" key="1">
    <source>
        <dbReference type="ARBA" id="ARBA00004123"/>
    </source>
</evidence>
<accession>A0A0N0NHL0</accession>
<dbReference type="VEuPathDB" id="FungiDB:AB675_46"/>
<dbReference type="RefSeq" id="XP_017994651.1">
    <property type="nucleotide sequence ID" value="XM_018144858.1"/>
</dbReference>
<proteinExistence type="predicted"/>
<dbReference type="PANTHER" id="PTHR46910">
    <property type="entry name" value="TRANSCRIPTION FACTOR PDR1"/>
    <property type="match status" value="1"/>
</dbReference>
<evidence type="ECO:0000256" key="2">
    <source>
        <dbReference type="ARBA" id="ARBA00022723"/>
    </source>
</evidence>
<dbReference type="OrthoDB" id="47007at2759"/>
<dbReference type="AlphaFoldDB" id="A0A0N0NHL0"/>
<dbReference type="GO" id="GO:0003677">
    <property type="term" value="F:DNA binding"/>
    <property type="evidence" value="ECO:0007669"/>
    <property type="project" value="UniProtKB-KW"/>
</dbReference>
<dbReference type="GO" id="GO:0008270">
    <property type="term" value="F:zinc ion binding"/>
    <property type="evidence" value="ECO:0007669"/>
    <property type="project" value="InterPro"/>
</dbReference>
<protein>
    <recommendedName>
        <fullName evidence="5">Xylanolytic transcriptional activator regulatory domain-containing protein</fullName>
    </recommendedName>
</protein>
<dbReference type="Pfam" id="PF04082">
    <property type="entry name" value="Fungal_trans"/>
    <property type="match status" value="1"/>
</dbReference>
<feature type="domain" description="Xylanolytic transcriptional activator regulatory" evidence="5">
    <location>
        <begin position="107"/>
        <end position="180"/>
    </location>
</feature>
<dbReference type="Proteomes" id="UP000038010">
    <property type="component" value="Unassembled WGS sequence"/>
</dbReference>
<dbReference type="GO" id="GO:0005634">
    <property type="term" value="C:nucleus"/>
    <property type="evidence" value="ECO:0007669"/>
    <property type="project" value="UniProtKB-SubCell"/>
</dbReference>
<keyword evidence="7" id="KW-1185">Reference proteome</keyword>
<name>A0A0N0NHL0_9EURO</name>
<dbReference type="EMBL" id="LFJN01000053">
    <property type="protein sequence ID" value="KPI34688.1"/>
    <property type="molecule type" value="Genomic_DNA"/>
</dbReference>
<comment type="caution">
    <text evidence="6">The sequence shown here is derived from an EMBL/GenBank/DDBJ whole genome shotgun (WGS) entry which is preliminary data.</text>
</comment>
<dbReference type="GO" id="GO:0003700">
    <property type="term" value="F:DNA-binding transcription factor activity"/>
    <property type="evidence" value="ECO:0007669"/>
    <property type="project" value="InterPro"/>
</dbReference>